<evidence type="ECO:0000256" key="1">
    <source>
        <dbReference type="SAM" id="Phobius"/>
    </source>
</evidence>
<accession>A0A3E2VL82</accession>
<feature type="transmembrane region" description="Helical" evidence="1">
    <location>
        <begin position="146"/>
        <end position="166"/>
    </location>
</feature>
<evidence type="ECO:0000313" key="2">
    <source>
        <dbReference type="EMBL" id="RGC11413.1"/>
    </source>
</evidence>
<feature type="transmembrane region" description="Helical" evidence="1">
    <location>
        <begin position="12"/>
        <end position="31"/>
    </location>
</feature>
<feature type="transmembrane region" description="Helical" evidence="1">
    <location>
        <begin position="79"/>
        <end position="105"/>
    </location>
</feature>
<proteinExistence type="predicted"/>
<evidence type="ECO:0000313" key="3">
    <source>
        <dbReference type="Proteomes" id="UP000260025"/>
    </source>
</evidence>
<gene>
    <name evidence="2" type="ORF">DXA38_18080</name>
</gene>
<dbReference type="EMBL" id="QVEV01000036">
    <property type="protein sequence ID" value="RGC11413.1"/>
    <property type="molecule type" value="Genomic_DNA"/>
</dbReference>
<sequence>MVDILKKTYINKYILLFAITTCLSFYFFYVSNLSLDVWLFTSKYIFIYSNIVFSIFALKRISLIKAVSTHMKIRLKDEGFTLFLIKSIFINILIYFVMTYSVFFYNLFFCKDYLLLFLYFLINLLMQFINECIIMFILYKNKSAALLLLTLFNNFLIQFLILENIVN</sequence>
<comment type="caution">
    <text evidence="2">The sequence shown here is derived from an EMBL/GenBank/DDBJ whole genome shotgun (WGS) entry which is preliminary data.</text>
</comment>
<feature type="transmembrane region" description="Helical" evidence="1">
    <location>
        <begin position="37"/>
        <end position="58"/>
    </location>
</feature>
<dbReference type="Proteomes" id="UP000260025">
    <property type="component" value="Unassembled WGS sequence"/>
</dbReference>
<feature type="transmembrane region" description="Helical" evidence="1">
    <location>
        <begin position="117"/>
        <end position="139"/>
    </location>
</feature>
<keyword evidence="1" id="KW-0472">Membrane</keyword>
<dbReference type="AlphaFoldDB" id="A0A3E2VL82"/>
<keyword evidence="1" id="KW-1133">Transmembrane helix</keyword>
<protein>
    <submittedName>
        <fullName evidence="2">Uncharacterized protein</fullName>
    </submittedName>
</protein>
<keyword evidence="1" id="KW-0812">Transmembrane</keyword>
<name>A0A3E2VL82_CLOIN</name>
<organism evidence="2 3">
    <name type="scientific">Clostridium innocuum</name>
    <dbReference type="NCBI Taxonomy" id="1522"/>
    <lineage>
        <taxon>Bacteria</taxon>
        <taxon>Bacillati</taxon>
        <taxon>Bacillota</taxon>
        <taxon>Clostridia</taxon>
        <taxon>Eubacteriales</taxon>
        <taxon>Clostridiaceae</taxon>
        <taxon>Clostridium</taxon>
    </lineage>
</organism>
<reference evidence="2 3" key="1">
    <citation type="submission" date="2018-08" db="EMBL/GenBank/DDBJ databases">
        <title>A genome reference for cultivated species of the human gut microbiota.</title>
        <authorList>
            <person name="Zou Y."/>
            <person name="Xue W."/>
            <person name="Luo G."/>
        </authorList>
    </citation>
    <scope>NUCLEOTIDE SEQUENCE [LARGE SCALE GENOMIC DNA]</scope>
    <source>
        <strain evidence="2 3">OF01-2LB</strain>
    </source>
</reference>